<organism evidence="1 2">
    <name type="scientific">Rhizobium etli 8C-3</name>
    <dbReference type="NCBI Taxonomy" id="538025"/>
    <lineage>
        <taxon>Bacteria</taxon>
        <taxon>Pseudomonadati</taxon>
        <taxon>Pseudomonadota</taxon>
        <taxon>Alphaproteobacteria</taxon>
        <taxon>Hyphomicrobiales</taxon>
        <taxon>Rhizobiaceae</taxon>
        <taxon>Rhizobium/Agrobacterium group</taxon>
        <taxon>Rhizobium</taxon>
    </lineage>
</organism>
<protein>
    <submittedName>
        <fullName evidence="1">Uncharacterized protein</fullName>
    </submittedName>
</protein>
<dbReference type="EMBL" id="CP017243">
    <property type="protein sequence ID" value="APO77398.1"/>
    <property type="molecule type" value="Genomic_DNA"/>
</dbReference>
<keyword evidence="1" id="KW-0614">Plasmid</keyword>
<evidence type="ECO:0000313" key="2">
    <source>
        <dbReference type="Proteomes" id="UP000185109"/>
    </source>
</evidence>
<evidence type="ECO:0000313" key="1">
    <source>
        <dbReference type="EMBL" id="APO77398.1"/>
    </source>
</evidence>
<accession>A0A1L5PB19</accession>
<geneLocation type="plasmid" evidence="2">
    <name>prsp8c3b</name>
</geneLocation>
<reference evidence="1 2" key="1">
    <citation type="submission" date="2016-09" db="EMBL/GenBank/DDBJ databases">
        <title>The complete genome sequences of Rhizobium gallicum, symbiovars gallicum and phaseoli, symbionts associated to common bean (Phaseolus vulgaris).</title>
        <authorList>
            <person name="Bustos P."/>
            <person name="Santamaria R.I."/>
            <person name="Perez-Carrascal O.M."/>
            <person name="Juarez S."/>
            <person name="Lozano L."/>
            <person name="Martinez-Flores I."/>
            <person name="Martinez-Romero E."/>
            <person name="Cevallos M."/>
            <person name="Romero D."/>
            <person name="Davila G."/>
            <person name="Gonzalez V."/>
        </authorList>
    </citation>
    <scope>NUCLEOTIDE SEQUENCE [LARGE SCALE GENOMIC DNA]</scope>
    <source>
        <strain evidence="1 2">8C-3</strain>
        <plasmid evidence="2">Plasmid prsp8c3b</plasmid>
    </source>
</reference>
<name>A0A1L5PB19_RHIET</name>
<dbReference type="AlphaFoldDB" id="A0A1L5PB19"/>
<gene>
    <name evidence="1" type="ORF">AM571_PB00104</name>
</gene>
<dbReference type="Proteomes" id="UP000185109">
    <property type="component" value="Plasmid pRsp8C3b"/>
</dbReference>
<proteinExistence type="predicted"/>
<sequence length="147" mass="16666">MNQVAEPCLAWFVQEVPRGMAMLFLKFAQQRQFKIMASGADIYCIAATSEFAEPPMDTRTKANARFGYSDEQNRTRNIGRNLTCKEVECISHDRRADRQESTKNLGNKQKRAVRVDSLPEAEHLDGGYKASIHVNRDSAVGELRRVC</sequence>